<evidence type="ECO:0000313" key="13">
    <source>
        <dbReference type="EMBL" id="OUR98824.1"/>
    </source>
</evidence>
<evidence type="ECO:0000256" key="3">
    <source>
        <dbReference type="ARBA" id="ARBA00022576"/>
    </source>
</evidence>
<reference evidence="14" key="1">
    <citation type="journal article" date="2017" name="Proc. Natl. Acad. Sci. U.S.A.">
        <title>Simulation of Deepwater Horizon oil plume reveals substrate specialization within a complex community of hydrocarbon-degraders.</title>
        <authorList>
            <person name="Hu P."/>
            <person name="Dubinsky E.A."/>
            <person name="Probst A.J."/>
            <person name="Wang J."/>
            <person name="Sieber C.M.K."/>
            <person name="Tom L.M."/>
            <person name="Gardinali P."/>
            <person name="Banfield J.F."/>
            <person name="Atlas R.M."/>
            <person name="Andersen G.L."/>
        </authorList>
    </citation>
    <scope>NUCLEOTIDE SEQUENCE [LARGE SCALE GENOMIC DNA]</scope>
</reference>
<dbReference type="Proteomes" id="UP000196531">
    <property type="component" value="Unassembled WGS sequence"/>
</dbReference>
<evidence type="ECO:0000313" key="14">
    <source>
        <dbReference type="Proteomes" id="UP000196531"/>
    </source>
</evidence>
<evidence type="ECO:0000256" key="9">
    <source>
        <dbReference type="ARBA" id="ARBA00074221"/>
    </source>
</evidence>
<dbReference type="PANTHER" id="PTHR30244:SF30">
    <property type="entry name" value="BLR5990 PROTEIN"/>
    <property type="match status" value="1"/>
</dbReference>
<keyword evidence="5 11" id="KW-0663">Pyridoxal phosphate</keyword>
<dbReference type="CDD" id="cd00616">
    <property type="entry name" value="AHBA_syn"/>
    <property type="match status" value="1"/>
</dbReference>
<dbReference type="Gene3D" id="3.90.1150.10">
    <property type="entry name" value="Aspartate Aminotransferase, domain 1"/>
    <property type="match status" value="1"/>
</dbReference>
<dbReference type="InterPro" id="IPR026385">
    <property type="entry name" value="LegC-like"/>
</dbReference>
<accession>A0A1Y5FF43</accession>
<dbReference type="InterPro" id="IPR000653">
    <property type="entry name" value="DegT/StrS_aminotransferase"/>
</dbReference>
<dbReference type="InterPro" id="IPR015421">
    <property type="entry name" value="PyrdxlP-dep_Trfase_major"/>
</dbReference>
<keyword evidence="4 13" id="KW-0808">Transferase</keyword>
<evidence type="ECO:0000256" key="1">
    <source>
        <dbReference type="ARBA" id="ARBA00001933"/>
    </source>
</evidence>
<evidence type="ECO:0000256" key="5">
    <source>
        <dbReference type="ARBA" id="ARBA00022898"/>
    </source>
</evidence>
<dbReference type="AlphaFoldDB" id="A0A1Y5FF43"/>
<dbReference type="GO" id="GO:0000271">
    <property type="term" value="P:polysaccharide biosynthetic process"/>
    <property type="evidence" value="ECO:0007669"/>
    <property type="project" value="TreeGrafter"/>
</dbReference>
<feature type="active site" description="Proton acceptor" evidence="10">
    <location>
        <position position="219"/>
    </location>
</feature>
<dbReference type="InterPro" id="IPR015422">
    <property type="entry name" value="PyrdxlP-dep_Trfase_small"/>
</dbReference>
<dbReference type="InterPro" id="IPR015424">
    <property type="entry name" value="PyrdxlP-dep_Trfase"/>
</dbReference>
<sequence length="391" mass="43779">MSKNPAEEVLKIIRSVVGNRDGFVPLHEPSFRANELDYVKDCIDTGWVSSVGSYVEDFERGLEKFTGIKHAIAVVNGTAGLHAAMVVLGVKENDEVLVPAFTFVATANSVRYCGAFPHFVDSEKETMGVDPQKLRAYLKDNTEIKNFECYNKKTKRRISALMAMHTFGHPVKINELVKVCKEFHIKLIEDAAESLGSYYEGKHTGCFGELAVLSFNGNKIITTGGGGAILTNDSVLADRLKHITKTSKVSHPWEFIHDEVGFNYRLPNLNAALGCAQLEVLPSFIEKKRNLASLYQRAFENNPYVYFFNENEGTKSNYWLNTLILKEDFLGIRDEILKLTNADNLMTRPAWKLISSLSPYVSCPQMEDLSCAKYLEKAIINIPSSPYLGEI</sequence>
<gene>
    <name evidence="13" type="ORF">A9Q84_05270</name>
</gene>
<comment type="catalytic activity">
    <reaction evidence="7">
        <text>GDP-alpha-D-perosamine + 2-oxoglutarate = GDP-4-dehydro-alpha-D-rhamnose + L-glutamate</text>
        <dbReference type="Rhea" id="RHEA:36779"/>
        <dbReference type="ChEBI" id="CHEBI:16810"/>
        <dbReference type="ChEBI" id="CHEBI:29985"/>
        <dbReference type="ChEBI" id="CHEBI:57964"/>
        <dbReference type="ChEBI" id="CHEBI:73996"/>
        <dbReference type="EC" id="2.6.1.102"/>
    </reaction>
</comment>
<dbReference type="EC" id="2.6.1.102" evidence="8"/>
<comment type="pathway">
    <text evidence="2">Bacterial outer membrane biogenesis; LPS O-antigen biosynthesis.</text>
</comment>
<evidence type="ECO:0000256" key="6">
    <source>
        <dbReference type="ARBA" id="ARBA00037999"/>
    </source>
</evidence>
<evidence type="ECO:0000256" key="10">
    <source>
        <dbReference type="PIRSR" id="PIRSR000390-1"/>
    </source>
</evidence>
<evidence type="ECO:0000256" key="8">
    <source>
        <dbReference type="ARBA" id="ARBA00066317"/>
    </source>
</evidence>
<feature type="modified residue" description="N6-(pyridoxal phosphate)lysine" evidence="11">
    <location>
        <position position="219"/>
    </location>
</feature>
<evidence type="ECO:0000256" key="4">
    <source>
        <dbReference type="ARBA" id="ARBA00022679"/>
    </source>
</evidence>
<dbReference type="Pfam" id="PF01041">
    <property type="entry name" value="DegT_DnrJ_EryC1"/>
    <property type="match status" value="1"/>
</dbReference>
<evidence type="ECO:0000256" key="2">
    <source>
        <dbReference type="ARBA" id="ARBA00005125"/>
    </source>
</evidence>
<dbReference type="PANTHER" id="PTHR30244">
    <property type="entry name" value="TRANSAMINASE"/>
    <property type="match status" value="1"/>
</dbReference>
<protein>
    <recommendedName>
        <fullName evidence="9">GDP-perosamine synthase</fullName>
        <ecNumber evidence="8">2.6.1.102</ecNumber>
    </recommendedName>
</protein>
<proteinExistence type="inferred from homology"/>
<organism evidence="13 14">
    <name type="scientific">Halobacteriovorax marinus</name>
    <dbReference type="NCBI Taxonomy" id="97084"/>
    <lineage>
        <taxon>Bacteria</taxon>
        <taxon>Pseudomonadati</taxon>
        <taxon>Bdellovibrionota</taxon>
        <taxon>Bacteriovoracia</taxon>
        <taxon>Bacteriovoracales</taxon>
        <taxon>Halobacteriovoraceae</taxon>
        <taxon>Halobacteriovorax</taxon>
    </lineage>
</organism>
<comment type="caution">
    <text evidence="13">The sequence shown here is derived from an EMBL/GenBank/DDBJ whole genome shotgun (WGS) entry which is preliminary data.</text>
</comment>
<evidence type="ECO:0000256" key="12">
    <source>
        <dbReference type="RuleBase" id="RU004508"/>
    </source>
</evidence>
<dbReference type="EMBL" id="MAAO01000004">
    <property type="protein sequence ID" value="OUR98824.1"/>
    <property type="molecule type" value="Genomic_DNA"/>
</dbReference>
<dbReference type="NCBIfam" id="TIGR04181">
    <property type="entry name" value="NHT_00031"/>
    <property type="match status" value="1"/>
</dbReference>
<dbReference type="SUPFAM" id="SSF53383">
    <property type="entry name" value="PLP-dependent transferases"/>
    <property type="match status" value="1"/>
</dbReference>
<comment type="similarity">
    <text evidence="6 12">Belongs to the DegT/DnrJ/EryC1 family.</text>
</comment>
<dbReference type="PIRSF" id="PIRSF000390">
    <property type="entry name" value="PLP_StrS"/>
    <property type="match status" value="1"/>
</dbReference>
<dbReference type="FunFam" id="3.40.640.10:FF:000090">
    <property type="entry name" value="Pyridoxal phosphate-dependent aminotransferase"/>
    <property type="match status" value="1"/>
</dbReference>
<keyword evidence="3 13" id="KW-0032">Aminotransferase</keyword>
<dbReference type="GO" id="GO:0030170">
    <property type="term" value="F:pyridoxal phosphate binding"/>
    <property type="evidence" value="ECO:0007669"/>
    <property type="project" value="TreeGrafter"/>
</dbReference>
<comment type="cofactor">
    <cofactor evidence="1">
        <name>pyridoxal 5'-phosphate</name>
        <dbReference type="ChEBI" id="CHEBI:597326"/>
    </cofactor>
</comment>
<evidence type="ECO:0000256" key="11">
    <source>
        <dbReference type="PIRSR" id="PIRSR000390-2"/>
    </source>
</evidence>
<dbReference type="Gene3D" id="3.40.640.10">
    <property type="entry name" value="Type I PLP-dependent aspartate aminotransferase-like (Major domain)"/>
    <property type="match status" value="1"/>
</dbReference>
<name>A0A1Y5FF43_9BACT</name>
<evidence type="ECO:0000256" key="7">
    <source>
        <dbReference type="ARBA" id="ARBA00051587"/>
    </source>
</evidence>
<dbReference type="GO" id="GO:0102933">
    <property type="term" value="F:GDP-4-dehydro-6-deoxy-D-mannose-4-aminotransferase activity"/>
    <property type="evidence" value="ECO:0007669"/>
    <property type="project" value="UniProtKB-EC"/>
</dbReference>